<accession>A0ABZ1CUC6</accession>
<reference evidence="2 3" key="1">
    <citation type="submission" date="2024-01" db="EMBL/GenBank/DDBJ databases">
        <title>Comparative genomics of Cryptococcus and Kwoniella reveals pathogenesis evolution and contrasting modes of karyotype evolution via chromosome fusion or intercentromeric recombination.</title>
        <authorList>
            <person name="Coelho M.A."/>
            <person name="David-Palma M."/>
            <person name="Shea T."/>
            <person name="Bowers K."/>
            <person name="McGinley-Smith S."/>
            <person name="Mohammad A.W."/>
            <person name="Gnirke A."/>
            <person name="Yurkov A.M."/>
            <person name="Nowrousian M."/>
            <person name="Sun S."/>
            <person name="Cuomo C.A."/>
            <person name="Heitman J."/>
        </authorList>
    </citation>
    <scope>NUCLEOTIDE SEQUENCE [LARGE SCALE GENOMIC DNA]</scope>
    <source>
        <strain evidence="2">CBS 11374</strain>
    </source>
</reference>
<dbReference type="RefSeq" id="XP_062790103.1">
    <property type="nucleotide sequence ID" value="XM_062934052.1"/>
</dbReference>
<feature type="region of interest" description="Disordered" evidence="1">
    <location>
        <begin position="171"/>
        <end position="208"/>
    </location>
</feature>
<evidence type="ECO:0000256" key="1">
    <source>
        <dbReference type="SAM" id="MobiDB-lite"/>
    </source>
</evidence>
<feature type="region of interest" description="Disordered" evidence="1">
    <location>
        <begin position="1"/>
        <end position="114"/>
    </location>
</feature>
<feature type="compositionally biased region" description="Polar residues" evidence="1">
    <location>
        <begin position="19"/>
        <end position="28"/>
    </location>
</feature>
<protein>
    <submittedName>
        <fullName evidence="2">Uncharacterized protein</fullName>
    </submittedName>
</protein>
<feature type="region of interest" description="Disordered" evidence="1">
    <location>
        <begin position="131"/>
        <end position="155"/>
    </location>
</feature>
<feature type="compositionally biased region" description="Low complexity" evidence="1">
    <location>
        <begin position="180"/>
        <end position="193"/>
    </location>
</feature>
<evidence type="ECO:0000313" key="3">
    <source>
        <dbReference type="Proteomes" id="UP001329825"/>
    </source>
</evidence>
<name>A0ABZ1CUC6_9TREE</name>
<feature type="compositionally biased region" description="Acidic residues" evidence="1">
    <location>
        <begin position="194"/>
        <end position="208"/>
    </location>
</feature>
<dbReference type="GeneID" id="87954437"/>
<keyword evidence="3" id="KW-1185">Reference proteome</keyword>
<evidence type="ECO:0000313" key="2">
    <source>
        <dbReference type="EMBL" id="WRT65363.1"/>
    </source>
</evidence>
<proteinExistence type="predicted"/>
<feature type="compositionally biased region" description="Polar residues" evidence="1">
    <location>
        <begin position="42"/>
        <end position="67"/>
    </location>
</feature>
<gene>
    <name evidence="2" type="ORF">IL334_002306</name>
</gene>
<organism evidence="2 3">
    <name type="scientific">Kwoniella shivajii</name>
    <dbReference type="NCBI Taxonomy" id="564305"/>
    <lineage>
        <taxon>Eukaryota</taxon>
        <taxon>Fungi</taxon>
        <taxon>Dikarya</taxon>
        <taxon>Basidiomycota</taxon>
        <taxon>Agaricomycotina</taxon>
        <taxon>Tremellomycetes</taxon>
        <taxon>Tremellales</taxon>
        <taxon>Cryptococcaceae</taxon>
        <taxon>Kwoniella</taxon>
    </lineage>
</organism>
<dbReference type="EMBL" id="CP141883">
    <property type="protein sequence ID" value="WRT65363.1"/>
    <property type="molecule type" value="Genomic_DNA"/>
</dbReference>
<sequence>MSSPRETPSPDRTGLEISQRGSSSQSETAEIVAVRRPDKNDLTFTMSYDSPNKSNAHLTDANATRNPFSLDREHKDHCPSPSDVDDQDSRSIQSSLCRSEDEDCVSGPYPKTSSQLDCRCLQDRLAILTSKRHNGIASSSNMAGDASRQAFTDDIKNPELSQILIRCGESAQRARRRQIPDYPSIPEDSSSSCPEDDSAAEIEFEEDD</sequence>
<dbReference type="Proteomes" id="UP001329825">
    <property type="component" value="Chromosome 3"/>
</dbReference>